<protein>
    <submittedName>
        <fullName evidence="1">Uncharacterized protein</fullName>
    </submittedName>
</protein>
<dbReference type="AlphaFoldDB" id="A0A9W9BSE7"/>
<organism evidence="1 2">
    <name type="scientific">Fusarium piperis</name>
    <dbReference type="NCBI Taxonomy" id="1435070"/>
    <lineage>
        <taxon>Eukaryota</taxon>
        <taxon>Fungi</taxon>
        <taxon>Dikarya</taxon>
        <taxon>Ascomycota</taxon>
        <taxon>Pezizomycotina</taxon>
        <taxon>Sordariomycetes</taxon>
        <taxon>Hypocreomycetidae</taxon>
        <taxon>Hypocreales</taxon>
        <taxon>Nectriaceae</taxon>
        <taxon>Fusarium</taxon>
        <taxon>Fusarium solani species complex</taxon>
    </lineage>
</organism>
<keyword evidence="2" id="KW-1185">Reference proteome</keyword>
<comment type="caution">
    <text evidence="1">The sequence shown here is derived from an EMBL/GenBank/DDBJ whole genome shotgun (WGS) entry which is preliminary data.</text>
</comment>
<dbReference type="Proteomes" id="UP001140502">
    <property type="component" value="Unassembled WGS sequence"/>
</dbReference>
<evidence type="ECO:0000313" key="1">
    <source>
        <dbReference type="EMBL" id="KAJ4326302.1"/>
    </source>
</evidence>
<name>A0A9W9BSE7_9HYPO</name>
<evidence type="ECO:0000313" key="2">
    <source>
        <dbReference type="Proteomes" id="UP001140502"/>
    </source>
</evidence>
<proteinExistence type="predicted"/>
<reference evidence="1" key="1">
    <citation type="submission" date="2022-10" db="EMBL/GenBank/DDBJ databases">
        <title>Tapping the CABI collections for fungal endophytes: first genome assemblies for Collariella, Neodidymelliopsis, Ascochyta clinopodiicola, Didymella pomorum, Didymosphaeria variabile, Neocosmospora piperis and Neocucurbitaria cava.</title>
        <authorList>
            <person name="Hill R."/>
        </authorList>
    </citation>
    <scope>NUCLEOTIDE SEQUENCE</scope>
    <source>
        <strain evidence="1">IMI 366586</strain>
    </source>
</reference>
<dbReference type="OrthoDB" id="4969066at2759"/>
<sequence>MSQATSGPLDGWTITNPHGYIIAGWSCSRSLKPYEMKYKMPEGKNRRTEAEDANYRCRNMNPSSASNCELCFARFDVGTEALDRDGKRGAIITGSTRRSTRLIILI</sequence>
<dbReference type="EMBL" id="JAPEUR010000043">
    <property type="protein sequence ID" value="KAJ4326302.1"/>
    <property type="molecule type" value="Genomic_DNA"/>
</dbReference>
<accession>A0A9W9BSE7</accession>
<gene>
    <name evidence="1" type="ORF">N0V84_003168</name>
</gene>